<keyword evidence="2" id="KW-1185">Reference proteome</keyword>
<sequence length="60" mass="6839">MSGNTMKMASKDTEVVENWPTPTCAKDVERFLRFANYYRSFVKGFSDLATSLVKTALNRN</sequence>
<protein>
    <submittedName>
        <fullName evidence="1">Uncharacterized protein</fullName>
    </submittedName>
</protein>
<dbReference type="SUPFAM" id="SSF56672">
    <property type="entry name" value="DNA/RNA polymerases"/>
    <property type="match status" value="1"/>
</dbReference>
<dbReference type="EMBL" id="JAIWYP010000009">
    <property type="protein sequence ID" value="KAH3770046.1"/>
    <property type="molecule type" value="Genomic_DNA"/>
</dbReference>
<comment type="caution">
    <text evidence="1">The sequence shown here is derived from an EMBL/GenBank/DDBJ whole genome shotgun (WGS) entry which is preliminary data.</text>
</comment>
<dbReference type="Proteomes" id="UP000828390">
    <property type="component" value="Unassembled WGS sequence"/>
</dbReference>
<reference evidence="1" key="2">
    <citation type="submission" date="2020-11" db="EMBL/GenBank/DDBJ databases">
        <authorList>
            <person name="McCartney M.A."/>
            <person name="Auch B."/>
            <person name="Kono T."/>
            <person name="Mallez S."/>
            <person name="Becker A."/>
            <person name="Gohl D.M."/>
            <person name="Silverstein K.A.T."/>
            <person name="Koren S."/>
            <person name="Bechman K.B."/>
            <person name="Herman A."/>
            <person name="Abrahante J.E."/>
            <person name="Garbe J."/>
        </authorList>
    </citation>
    <scope>NUCLEOTIDE SEQUENCE</scope>
    <source>
        <strain evidence="1">Duluth1</strain>
        <tissue evidence="1">Whole animal</tissue>
    </source>
</reference>
<evidence type="ECO:0000313" key="2">
    <source>
        <dbReference type="Proteomes" id="UP000828390"/>
    </source>
</evidence>
<name>A0A9D4ICB2_DREPO</name>
<dbReference type="Gene3D" id="3.30.70.270">
    <property type="match status" value="1"/>
</dbReference>
<evidence type="ECO:0000313" key="1">
    <source>
        <dbReference type="EMBL" id="KAH3770046.1"/>
    </source>
</evidence>
<accession>A0A9D4ICB2</accession>
<dbReference type="AlphaFoldDB" id="A0A9D4ICB2"/>
<dbReference type="InterPro" id="IPR043128">
    <property type="entry name" value="Rev_trsase/Diguanyl_cyclase"/>
</dbReference>
<reference evidence="1" key="1">
    <citation type="journal article" date="2019" name="bioRxiv">
        <title>The Genome of the Zebra Mussel, Dreissena polymorpha: A Resource for Invasive Species Research.</title>
        <authorList>
            <person name="McCartney M.A."/>
            <person name="Auch B."/>
            <person name="Kono T."/>
            <person name="Mallez S."/>
            <person name="Zhang Y."/>
            <person name="Obille A."/>
            <person name="Becker A."/>
            <person name="Abrahante J.E."/>
            <person name="Garbe J."/>
            <person name="Badalamenti J.P."/>
            <person name="Herman A."/>
            <person name="Mangelson H."/>
            <person name="Liachko I."/>
            <person name="Sullivan S."/>
            <person name="Sone E.D."/>
            <person name="Koren S."/>
            <person name="Silverstein K.A.T."/>
            <person name="Beckman K.B."/>
            <person name="Gohl D.M."/>
        </authorList>
    </citation>
    <scope>NUCLEOTIDE SEQUENCE</scope>
    <source>
        <strain evidence="1">Duluth1</strain>
        <tissue evidence="1">Whole animal</tissue>
    </source>
</reference>
<gene>
    <name evidence="1" type="ORF">DPMN_171325</name>
</gene>
<proteinExistence type="predicted"/>
<organism evidence="1 2">
    <name type="scientific">Dreissena polymorpha</name>
    <name type="common">Zebra mussel</name>
    <name type="synonym">Mytilus polymorpha</name>
    <dbReference type="NCBI Taxonomy" id="45954"/>
    <lineage>
        <taxon>Eukaryota</taxon>
        <taxon>Metazoa</taxon>
        <taxon>Spiralia</taxon>
        <taxon>Lophotrochozoa</taxon>
        <taxon>Mollusca</taxon>
        <taxon>Bivalvia</taxon>
        <taxon>Autobranchia</taxon>
        <taxon>Heteroconchia</taxon>
        <taxon>Euheterodonta</taxon>
        <taxon>Imparidentia</taxon>
        <taxon>Neoheterodontei</taxon>
        <taxon>Myida</taxon>
        <taxon>Dreissenoidea</taxon>
        <taxon>Dreissenidae</taxon>
        <taxon>Dreissena</taxon>
    </lineage>
</organism>
<dbReference type="InterPro" id="IPR043502">
    <property type="entry name" value="DNA/RNA_pol_sf"/>
</dbReference>